<dbReference type="Pfam" id="PF00375">
    <property type="entry name" value="SDF"/>
    <property type="match status" value="1"/>
</dbReference>
<name>A0A381SC34_9ZZZZ</name>
<protein>
    <recommendedName>
        <fullName evidence="10">Amino acid transporter</fullName>
    </recommendedName>
</protein>
<evidence type="ECO:0000313" key="9">
    <source>
        <dbReference type="EMBL" id="SVA01064.1"/>
    </source>
</evidence>
<dbReference type="AlphaFoldDB" id="A0A381SC34"/>
<reference evidence="9" key="1">
    <citation type="submission" date="2018-05" db="EMBL/GenBank/DDBJ databases">
        <authorList>
            <person name="Lanie J.A."/>
            <person name="Ng W.-L."/>
            <person name="Kazmierczak K.M."/>
            <person name="Andrzejewski T.M."/>
            <person name="Davidsen T.M."/>
            <person name="Wayne K.J."/>
            <person name="Tettelin H."/>
            <person name="Glass J.I."/>
            <person name="Rusch D."/>
            <person name="Podicherti R."/>
            <person name="Tsui H.-C.T."/>
            <person name="Winkler M.E."/>
        </authorList>
    </citation>
    <scope>NUCLEOTIDE SEQUENCE</scope>
</reference>
<keyword evidence="4 8" id="KW-0812">Transmembrane</keyword>
<evidence type="ECO:0008006" key="10">
    <source>
        <dbReference type="Google" id="ProtNLM"/>
    </source>
</evidence>
<evidence type="ECO:0000256" key="8">
    <source>
        <dbReference type="SAM" id="Phobius"/>
    </source>
</evidence>
<evidence type="ECO:0000256" key="2">
    <source>
        <dbReference type="ARBA" id="ARBA00022448"/>
    </source>
</evidence>
<dbReference type="GO" id="GO:0015293">
    <property type="term" value="F:symporter activity"/>
    <property type="evidence" value="ECO:0007669"/>
    <property type="project" value="UniProtKB-KW"/>
</dbReference>
<sequence>MKNLALHWKIIIGLVAGLVYGVLSASAGWGSFTTDWIAPFGTIFINLLKLIAVPLVFASLVTGVASLSDTKKLSRIGGKTITIYISTTIVSVVIGLLLVNFFQPGSQIPSEMKTELQSTYEKNVETKTTSAQKLKDRGPLKPFVDMVPSNVISSASNNRNMLQIVFVAILVGIGLIQIPKDKSKIFLGFFEGLNDVVIKVIDMIMLMAPIGVFALIAQTINKVVGDNISQVVDLMSALGFYMFTLILGLIIHVCISYVFLLKYYTKMPLQYFFKGIAPAQLLGFSTSSSGATLPITMECCEDELGVSEEISSFVLPLGATINMDGTAQYQAVAAVFISQALGMDLTIGDQLTIVLTTVLASIGTAAVPAAGIIMLIIILESVGVPSAGIALILGVDRILDMARTTVNVTGDAAVAVSVASSENQLKSYNK</sequence>
<dbReference type="InterPro" id="IPR036458">
    <property type="entry name" value="Na:dicarbo_symporter_sf"/>
</dbReference>
<keyword evidence="2" id="KW-0813">Transport</keyword>
<dbReference type="PANTHER" id="PTHR11958">
    <property type="entry name" value="SODIUM/DICARBOXYLATE SYMPORTER-RELATED"/>
    <property type="match status" value="1"/>
</dbReference>
<accession>A0A381SC34</accession>
<feature type="transmembrane region" description="Helical" evidence="8">
    <location>
        <begin position="36"/>
        <end position="61"/>
    </location>
</feature>
<feature type="transmembrane region" description="Helical" evidence="8">
    <location>
        <begin position="12"/>
        <end position="30"/>
    </location>
</feature>
<evidence type="ECO:0000256" key="1">
    <source>
        <dbReference type="ARBA" id="ARBA00004651"/>
    </source>
</evidence>
<dbReference type="EMBL" id="UINC01002865">
    <property type="protein sequence ID" value="SVA01064.1"/>
    <property type="molecule type" value="Genomic_DNA"/>
</dbReference>
<dbReference type="PRINTS" id="PR00173">
    <property type="entry name" value="EDTRNSPORT"/>
</dbReference>
<evidence type="ECO:0000256" key="4">
    <source>
        <dbReference type="ARBA" id="ARBA00022692"/>
    </source>
</evidence>
<keyword evidence="5" id="KW-0769">Symport</keyword>
<dbReference type="SUPFAM" id="SSF118215">
    <property type="entry name" value="Proton glutamate symport protein"/>
    <property type="match status" value="1"/>
</dbReference>
<feature type="transmembrane region" description="Helical" evidence="8">
    <location>
        <begin position="81"/>
        <end position="102"/>
    </location>
</feature>
<evidence type="ECO:0000256" key="7">
    <source>
        <dbReference type="ARBA" id="ARBA00023136"/>
    </source>
</evidence>
<dbReference type="Gene3D" id="1.10.3860.10">
    <property type="entry name" value="Sodium:dicarboxylate symporter"/>
    <property type="match status" value="1"/>
</dbReference>
<feature type="transmembrane region" description="Helical" evidence="8">
    <location>
        <begin position="200"/>
        <end position="220"/>
    </location>
</feature>
<comment type="subcellular location">
    <subcellularLocation>
        <location evidence="1">Cell membrane</location>
        <topology evidence="1">Multi-pass membrane protein</topology>
    </subcellularLocation>
</comment>
<evidence type="ECO:0000256" key="5">
    <source>
        <dbReference type="ARBA" id="ARBA00022847"/>
    </source>
</evidence>
<dbReference type="InterPro" id="IPR001991">
    <property type="entry name" value="Na-dicarboxylate_symporter"/>
</dbReference>
<feature type="transmembrane region" description="Helical" evidence="8">
    <location>
        <begin position="240"/>
        <end position="260"/>
    </location>
</feature>
<evidence type="ECO:0000256" key="6">
    <source>
        <dbReference type="ARBA" id="ARBA00022989"/>
    </source>
</evidence>
<keyword evidence="6 8" id="KW-1133">Transmembrane helix</keyword>
<dbReference type="GO" id="GO:0006835">
    <property type="term" value="P:dicarboxylic acid transport"/>
    <property type="evidence" value="ECO:0007669"/>
    <property type="project" value="UniProtKB-ARBA"/>
</dbReference>
<dbReference type="FunFam" id="1.10.3860.10:FF:000001">
    <property type="entry name" value="C4-dicarboxylate transport protein"/>
    <property type="match status" value="1"/>
</dbReference>
<organism evidence="9">
    <name type="scientific">marine metagenome</name>
    <dbReference type="NCBI Taxonomy" id="408172"/>
    <lineage>
        <taxon>unclassified sequences</taxon>
        <taxon>metagenomes</taxon>
        <taxon>ecological metagenomes</taxon>
    </lineage>
</organism>
<feature type="transmembrane region" description="Helical" evidence="8">
    <location>
        <begin position="372"/>
        <end position="393"/>
    </location>
</feature>
<dbReference type="InterPro" id="IPR050746">
    <property type="entry name" value="DAACS"/>
</dbReference>
<proteinExistence type="predicted"/>
<evidence type="ECO:0000256" key="3">
    <source>
        <dbReference type="ARBA" id="ARBA00022475"/>
    </source>
</evidence>
<keyword evidence="7 8" id="KW-0472">Membrane</keyword>
<feature type="transmembrane region" description="Helical" evidence="8">
    <location>
        <begin position="161"/>
        <end position="179"/>
    </location>
</feature>
<gene>
    <name evidence="9" type="ORF">METZ01_LOCUS53918</name>
</gene>
<keyword evidence="3" id="KW-1003">Cell membrane</keyword>
<dbReference type="GO" id="GO:0005886">
    <property type="term" value="C:plasma membrane"/>
    <property type="evidence" value="ECO:0007669"/>
    <property type="project" value="UniProtKB-SubCell"/>
</dbReference>
<dbReference type="PANTHER" id="PTHR11958:SF63">
    <property type="entry name" value="AMINO ACID TRANSPORTER"/>
    <property type="match status" value="1"/>
</dbReference>